<reference evidence="3 4" key="1">
    <citation type="journal article" date="2023" name="Plants (Basel)">
        <title>Bridging the Gap: Combining Genomics and Transcriptomics Approaches to Understand Stylosanthes scabra, an Orphan Legume from the Brazilian Caatinga.</title>
        <authorList>
            <person name="Ferreira-Neto J.R.C."/>
            <person name="da Silva M.D."/>
            <person name="Binneck E."/>
            <person name="de Melo N.F."/>
            <person name="da Silva R.H."/>
            <person name="de Melo A.L.T.M."/>
            <person name="Pandolfi V."/>
            <person name="Bustamante F.O."/>
            <person name="Brasileiro-Vidal A.C."/>
            <person name="Benko-Iseppon A.M."/>
        </authorList>
    </citation>
    <scope>NUCLEOTIDE SEQUENCE [LARGE SCALE GENOMIC DNA]</scope>
    <source>
        <tissue evidence="3">Leaves</tissue>
    </source>
</reference>
<protein>
    <submittedName>
        <fullName evidence="3">Uncharacterized protein</fullName>
    </submittedName>
</protein>
<proteinExistence type="predicted"/>
<evidence type="ECO:0000256" key="1">
    <source>
        <dbReference type="SAM" id="MobiDB-lite"/>
    </source>
</evidence>
<keyword evidence="2" id="KW-0732">Signal</keyword>
<accession>A0ABU6RXG5</accession>
<feature type="compositionally biased region" description="Basic and acidic residues" evidence="1">
    <location>
        <begin position="175"/>
        <end position="197"/>
    </location>
</feature>
<organism evidence="3 4">
    <name type="scientific">Stylosanthes scabra</name>
    <dbReference type="NCBI Taxonomy" id="79078"/>
    <lineage>
        <taxon>Eukaryota</taxon>
        <taxon>Viridiplantae</taxon>
        <taxon>Streptophyta</taxon>
        <taxon>Embryophyta</taxon>
        <taxon>Tracheophyta</taxon>
        <taxon>Spermatophyta</taxon>
        <taxon>Magnoliopsida</taxon>
        <taxon>eudicotyledons</taxon>
        <taxon>Gunneridae</taxon>
        <taxon>Pentapetalae</taxon>
        <taxon>rosids</taxon>
        <taxon>fabids</taxon>
        <taxon>Fabales</taxon>
        <taxon>Fabaceae</taxon>
        <taxon>Papilionoideae</taxon>
        <taxon>50 kb inversion clade</taxon>
        <taxon>dalbergioids sensu lato</taxon>
        <taxon>Dalbergieae</taxon>
        <taxon>Pterocarpus clade</taxon>
        <taxon>Stylosanthes</taxon>
    </lineage>
</organism>
<comment type="caution">
    <text evidence="3">The sequence shown here is derived from an EMBL/GenBank/DDBJ whole genome shotgun (WGS) entry which is preliminary data.</text>
</comment>
<name>A0ABU6RXG5_9FABA</name>
<evidence type="ECO:0000256" key="2">
    <source>
        <dbReference type="SAM" id="SignalP"/>
    </source>
</evidence>
<feature type="signal peptide" evidence="2">
    <location>
        <begin position="1"/>
        <end position="27"/>
    </location>
</feature>
<keyword evidence="4" id="KW-1185">Reference proteome</keyword>
<dbReference type="Proteomes" id="UP001341840">
    <property type="component" value="Unassembled WGS sequence"/>
</dbReference>
<dbReference type="EMBL" id="JASCZI010032831">
    <property type="protein sequence ID" value="MED6128569.1"/>
    <property type="molecule type" value="Genomic_DNA"/>
</dbReference>
<gene>
    <name evidence="3" type="ORF">PIB30_099202</name>
</gene>
<feature type="chain" id="PRO_5046551892" evidence="2">
    <location>
        <begin position="28"/>
        <end position="219"/>
    </location>
</feature>
<sequence>MASSQVTMSKSLTFFLLLALFAVAASAQGTVQSPAPSPDAGAAGAVSTSVSALGASVVLSICNHKTKPPSSFFVPIIPPTINHLACSSNHSETTVTTFNHRDYISPPCFSFLDYHYRSTTYNQRQRRDDNSTVKIFFNHRFNITFSSSTTDYHYFNILLPQIIILKPRKNGERKLEEQERRNLEHSVRVTTPRHGDSRLGVQSSSPGSNYPRLGVDTNA</sequence>
<feature type="region of interest" description="Disordered" evidence="1">
    <location>
        <begin position="175"/>
        <end position="219"/>
    </location>
</feature>
<evidence type="ECO:0000313" key="3">
    <source>
        <dbReference type="EMBL" id="MED6128569.1"/>
    </source>
</evidence>
<evidence type="ECO:0000313" key="4">
    <source>
        <dbReference type="Proteomes" id="UP001341840"/>
    </source>
</evidence>